<dbReference type="PROSITE" id="PS50109">
    <property type="entry name" value="HIS_KIN"/>
    <property type="match status" value="1"/>
</dbReference>
<dbReference type="Proteomes" id="UP000006447">
    <property type="component" value="Unassembled WGS sequence"/>
</dbReference>
<keyword evidence="6 11" id="KW-0812">Transmembrane</keyword>
<dbReference type="GO" id="GO:0000155">
    <property type="term" value="F:phosphorelay sensor kinase activity"/>
    <property type="evidence" value="ECO:0007669"/>
    <property type="project" value="InterPro"/>
</dbReference>
<evidence type="ECO:0000256" key="7">
    <source>
        <dbReference type="ARBA" id="ARBA00022777"/>
    </source>
</evidence>
<dbReference type="SUPFAM" id="SSF55874">
    <property type="entry name" value="ATPase domain of HSP90 chaperone/DNA topoisomerase II/histidine kinase"/>
    <property type="match status" value="1"/>
</dbReference>
<dbReference type="SMART" id="SM00387">
    <property type="entry name" value="HATPase_c"/>
    <property type="match status" value="1"/>
</dbReference>
<reference evidence="13 14" key="1">
    <citation type="journal article" date="2012" name="J. Bacteriol.">
        <title>Draft genome sequence of the nitrophenol-degrading actinomycete Rhodococcus imtechensis RKJ300.</title>
        <authorList>
            <person name="Vikram S."/>
            <person name="Kumar S."/>
            <person name="Subramanian S."/>
            <person name="Raghava G.P."/>
        </authorList>
    </citation>
    <scope>NUCLEOTIDE SEQUENCE [LARGE SCALE GENOMIC DNA]</scope>
    <source>
        <strain evidence="13 14">RKJ300</strain>
    </source>
</reference>
<dbReference type="GO" id="GO:0005886">
    <property type="term" value="C:plasma membrane"/>
    <property type="evidence" value="ECO:0007669"/>
    <property type="project" value="UniProtKB-SubCell"/>
</dbReference>
<dbReference type="InterPro" id="IPR003661">
    <property type="entry name" value="HisK_dim/P_dom"/>
</dbReference>
<dbReference type="PATRIC" id="fig|1165867.3.peg.2867"/>
<dbReference type="SUPFAM" id="SSF47384">
    <property type="entry name" value="Homodimeric domain of signal transducing histidine kinase"/>
    <property type="match status" value="1"/>
</dbReference>
<keyword evidence="9" id="KW-0902">Two-component regulatory system</keyword>
<name>I0WSB7_RHOOP</name>
<comment type="subcellular location">
    <subcellularLocation>
        <location evidence="2">Cell membrane</location>
    </subcellularLocation>
</comment>
<dbReference type="Gene3D" id="1.10.287.130">
    <property type="match status" value="1"/>
</dbReference>
<evidence type="ECO:0000259" key="12">
    <source>
        <dbReference type="PROSITE" id="PS50109"/>
    </source>
</evidence>
<dbReference type="PANTHER" id="PTHR45436">
    <property type="entry name" value="SENSOR HISTIDINE KINASE YKOH"/>
    <property type="match status" value="1"/>
</dbReference>
<comment type="caution">
    <text evidence="13">The sequence shown here is derived from an EMBL/GenBank/DDBJ whole genome shotgun (WGS) entry which is preliminary data.</text>
</comment>
<gene>
    <name evidence="13" type="ORF">W59_14106</name>
</gene>
<dbReference type="InterPro" id="IPR005467">
    <property type="entry name" value="His_kinase_dom"/>
</dbReference>
<dbReference type="Pfam" id="PF00512">
    <property type="entry name" value="HisKA"/>
    <property type="match status" value="1"/>
</dbReference>
<dbReference type="Gene3D" id="3.30.565.10">
    <property type="entry name" value="Histidine kinase-like ATPase, C-terminal domain"/>
    <property type="match status" value="1"/>
</dbReference>
<dbReference type="EC" id="2.7.13.3" evidence="3"/>
<protein>
    <recommendedName>
        <fullName evidence="3">histidine kinase</fullName>
        <ecNumber evidence="3">2.7.13.3</ecNumber>
    </recommendedName>
</protein>
<dbReference type="SMART" id="SM00388">
    <property type="entry name" value="HisKA"/>
    <property type="match status" value="1"/>
</dbReference>
<evidence type="ECO:0000256" key="9">
    <source>
        <dbReference type="ARBA" id="ARBA00023012"/>
    </source>
</evidence>
<keyword evidence="10 11" id="KW-0472">Membrane</keyword>
<evidence type="ECO:0000256" key="4">
    <source>
        <dbReference type="ARBA" id="ARBA00022553"/>
    </source>
</evidence>
<keyword evidence="5" id="KW-0808">Transferase</keyword>
<dbReference type="InterPro" id="IPR050428">
    <property type="entry name" value="TCS_sensor_his_kinase"/>
</dbReference>
<dbReference type="InterPro" id="IPR036097">
    <property type="entry name" value="HisK_dim/P_sf"/>
</dbReference>
<organism evidence="13 14">
    <name type="scientific">Rhodococcus opacus RKJ300 = JCM 13270</name>
    <dbReference type="NCBI Taxonomy" id="1165867"/>
    <lineage>
        <taxon>Bacteria</taxon>
        <taxon>Bacillati</taxon>
        <taxon>Actinomycetota</taxon>
        <taxon>Actinomycetes</taxon>
        <taxon>Mycobacteriales</taxon>
        <taxon>Nocardiaceae</taxon>
        <taxon>Rhodococcus</taxon>
    </lineage>
</organism>
<dbReference type="Pfam" id="PF02518">
    <property type="entry name" value="HATPase_c"/>
    <property type="match status" value="1"/>
</dbReference>
<evidence type="ECO:0000256" key="6">
    <source>
        <dbReference type="ARBA" id="ARBA00022692"/>
    </source>
</evidence>
<evidence type="ECO:0000256" key="1">
    <source>
        <dbReference type="ARBA" id="ARBA00000085"/>
    </source>
</evidence>
<evidence type="ECO:0000256" key="11">
    <source>
        <dbReference type="SAM" id="Phobius"/>
    </source>
</evidence>
<keyword evidence="8 11" id="KW-1133">Transmembrane helix</keyword>
<evidence type="ECO:0000313" key="13">
    <source>
        <dbReference type="EMBL" id="EID79283.1"/>
    </source>
</evidence>
<accession>I0WSB7</accession>
<dbReference type="InterPro" id="IPR036890">
    <property type="entry name" value="HATPase_C_sf"/>
</dbReference>
<dbReference type="PANTHER" id="PTHR45436:SF5">
    <property type="entry name" value="SENSOR HISTIDINE KINASE TRCS"/>
    <property type="match status" value="1"/>
</dbReference>
<evidence type="ECO:0000256" key="3">
    <source>
        <dbReference type="ARBA" id="ARBA00012438"/>
    </source>
</evidence>
<evidence type="ECO:0000256" key="2">
    <source>
        <dbReference type="ARBA" id="ARBA00004236"/>
    </source>
</evidence>
<evidence type="ECO:0000313" key="14">
    <source>
        <dbReference type="Proteomes" id="UP000006447"/>
    </source>
</evidence>
<evidence type="ECO:0000256" key="10">
    <source>
        <dbReference type="ARBA" id="ARBA00023136"/>
    </source>
</evidence>
<sequence>MQASVALAAVLLVVGAVVLFVDVRVQNQQITRQLVSVAATADDVNDPPPGMTLALRDLSGNVSVGAHATVTLGLLAGPPGFSDVDVDHRHYRALVADNTHGRVVALIDLEPFETGRNRLLLSLGVAELAGIAASVGVVILLTRRSIRPLTQALDLQRRFVADASHELRAPLTVLQTRAQLLDRRLDRLPPEEIKKQLGGLVEDTRALGDVVEDLLASASLTTGSAPKEKVDLAAVADRVRDSMSVHAKSLGVTLEFERLPSDAVTEAFTVLGSKTALRRAVTSLVDNALTHQRSGGTVLVRVRRDAEQVVVDVRDTGAGLDPSITGTLFSRFSHGDNQPGSGRRYGIGLALVREIAHAHGGEITAAANPDQGATFTLTIPAAPTDH</sequence>
<dbReference type="AlphaFoldDB" id="I0WSB7"/>
<keyword evidence="7 13" id="KW-0418">Kinase</keyword>
<dbReference type="RefSeq" id="WP_007297732.1">
    <property type="nucleotide sequence ID" value="NZ_AJJH01000068.1"/>
</dbReference>
<feature type="domain" description="Histidine kinase" evidence="12">
    <location>
        <begin position="162"/>
        <end position="383"/>
    </location>
</feature>
<dbReference type="PRINTS" id="PR00344">
    <property type="entry name" value="BCTRLSENSOR"/>
</dbReference>
<evidence type="ECO:0000256" key="8">
    <source>
        <dbReference type="ARBA" id="ARBA00022989"/>
    </source>
</evidence>
<dbReference type="CDD" id="cd00082">
    <property type="entry name" value="HisKA"/>
    <property type="match status" value="1"/>
</dbReference>
<comment type="catalytic activity">
    <reaction evidence="1">
        <text>ATP + protein L-histidine = ADP + protein N-phospho-L-histidine.</text>
        <dbReference type="EC" id="2.7.13.3"/>
    </reaction>
</comment>
<dbReference type="InterPro" id="IPR004358">
    <property type="entry name" value="Sig_transdc_His_kin-like_C"/>
</dbReference>
<dbReference type="EMBL" id="AJJH01000068">
    <property type="protein sequence ID" value="EID79283.1"/>
    <property type="molecule type" value="Genomic_DNA"/>
</dbReference>
<feature type="transmembrane region" description="Helical" evidence="11">
    <location>
        <begin position="119"/>
        <end position="141"/>
    </location>
</feature>
<dbReference type="InterPro" id="IPR003594">
    <property type="entry name" value="HATPase_dom"/>
</dbReference>
<evidence type="ECO:0000256" key="5">
    <source>
        <dbReference type="ARBA" id="ARBA00022679"/>
    </source>
</evidence>
<proteinExistence type="predicted"/>
<keyword evidence="4" id="KW-0597">Phosphoprotein</keyword>